<dbReference type="RefSeq" id="WP_011569550.1">
    <property type="nucleotide sequence ID" value="NC_008209.1"/>
</dbReference>
<protein>
    <submittedName>
        <fullName evidence="1">Uncharacterized protein</fullName>
    </submittedName>
</protein>
<name>Q163A8_ROSDO</name>
<dbReference type="EMBL" id="CP000362">
    <property type="protein sequence ID" value="ABG32935.1"/>
    <property type="molecule type" value="Genomic_DNA"/>
</dbReference>
<accession>Q163A8</accession>
<evidence type="ECO:0000313" key="2">
    <source>
        <dbReference type="Proteomes" id="UP000007029"/>
    </source>
</evidence>
<dbReference type="Proteomes" id="UP000007029">
    <property type="component" value="Chromosome"/>
</dbReference>
<reference evidence="1 2" key="1">
    <citation type="journal article" date="2007" name="J. Bacteriol.">
        <title>The complete genome sequence of Roseobacter denitrificans reveals a mixotrophic rather than photosynthetic metabolism.</title>
        <authorList>
            <person name="Swingley W.D."/>
            <person name="Sadekar S."/>
            <person name="Mastrian S.D."/>
            <person name="Matthies H.J."/>
            <person name="Hao J."/>
            <person name="Ramos H."/>
            <person name="Acharya C.R."/>
            <person name="Conrad A.L."/>
            <person name="Taylor H.L."/>
            <person name="Dejesa L.C."/>
            <person name="Shah M.K."/>
            <person name="O'huallachain M.E."/>
            <person name="Lince M.T."/>
            <person name="Blankenship R.E."/>
            <person name="Beatty J.T."/>
            <person name="Touchman J.W."/>
        </authorList>
    </citation>
    <scope>NUCLEOTIDE SEQUENCE [LARGE SCALE GENOMIC DNA]</scope>
    <source>
        <strain evidence="2">ATCC 33942 / OCh 114</strain>
    </source>
</reference>
<keyword evidence="2" id="KW-1185">Reference proteome</keyword>
<dbReference type="HOGENOM" id="CLU_196836_0_0_5"/>
<gene>
    <name evidence="1" type="ordered locus">RD1_3445</name>
</gene>
<organism evidence="1 2">
    <name type="scientific">Roseobacter denitrificans (strain ATCC 33942 / OCh 114)</name>
    <name type="common">Erythrobacter sp. (strain OCh 114)</name>
    <name type="synonym">Roseobacter denitrificans</name>
    <dbReference type="NCBI Taxonomy" id="375451"/>
    <lineage>
        <taxon>Bacteria</taxon>
        <taxon>Pseudomonadati</taxon>
        <taxon>Pseudomonadota</taxon>
        <taxon>Alphaproteobacteria</taxon>
        <taxon>Rhodobacterales</taxon>
        <taxon>Roseobacteraceae</taxon>
        <taxon>Roseobacter</taxon>
    </lineage>
</organism>
<proteinExistence type="predicted"/>
<dbReference type="KEGG" id="rde:RD1_3445"/>
<dbReference type="AlphaFoldDB" id="Q163A8"/>
<sequence length="64" mass="7293">MTEYGHTVGLDGSVELSCPVIEKGKYVDWIERIYIYSPDSDWEAAPDTDTGPIDDFEIQFSFKD</sequence>
<dbReference type="eggNOG" id="ENOG503387U">
    <property type="taxonomic scope" value="Bacteria"/>
</dbReference>
<evidence type="ECO:0000313" key="1">
    <source>
        <dbReference type="EMBL" id="ABG32935.1"/>
    </source>
</evidence>